<evidence type="ECO:0000256" key="4">
    <source>
        <dbReference type="ARBA" id="ARBA00022837"/>
    </source>
</evidence>
<dbReference type="CDD" id="cd10315">
    <property type="entry name" value="CBM41_pullulanase"/>
    <property type="match status" value="1"/>
</dbReference>
<evidence type="ECO:0000313" key="11">
    <source>
        <dbReference type="EMBL" id="MBP2621787.1"/>
    </source>
</evidence>
<evidence type="ECO:0000259" key="10">
    <source>
        <dbReference type="SMART" id="SM00642"/>
    </source>
</evidence>
<reference evidence="11 12" key="1">
    <citation type="submission" date="2018-05" db="EMBL/GenBank/DDBJ databases">
        <title>Draft genome sequence of Streptococcus panodentis CCUG 70867T.</title>
        <authorList>
            <person name="Salva-Serra F."/>
            <person name="Mendez V."/>
            <person name="Jaen-Luchoro D."/>
            <person name="Gonzales-Siles L."/>
            <person name="Karlsson R."/>
            <person name="Engstrom-Jakobsson H."/>
            <person name="Busquets A."/>
            <person name="Gomila M."/>
            <person name="Pineiro-Iglesias B."/>
            <person name="Bennasar-Figueras A."/>
            <person name="Seeger M."/>
            <person name="Moore E."/>
        </authorList>
    </citation>
    <scope>NUCLEOTIDE SEQUENCE [LARGE SCALE GENOMIC DNA]</scope>
    <source>
        <strain evidence="11 12">CCUG 70867</strain>
    </source>
</reference>
<dbReference type="Proteomes" id="UP001519349">
    <property type="component" value="Unassembled WGS sequence"/>
</dbReference>
<comment type="caution">
    <text evidence="11">The sequence shown here is derived from an EMBL/GenBank/DDBJ whole genome shotgun (WGS) entry which is preliminary data.</text>
</comment>
<dbReference type="Gene3D" id="2.60.40.10">
    <property type="entry name" value="Immunoglobulins"/>
    <property type="match status" value="1"/>
</dbReference>
<dbReference type="SUPFAM" id="SSF51445">
    <property type="entry name" value="(Trans)glycosidases"/>
    <property type="match status" value="1"/>
</dbReference>
<dbReference type="Gene3D" id="3.20.20.80">
    <property type="entry name" value="Glycosidases"/>
    <property type="match status" value="1"/>
</dbReference>
<dbReference type="InterPro" id="IPR013783">
    <property type="entry name" value="Ig-like_fold"/>
</dbReference>
<dbReference type="SUPFAM" id="SSF49452">
    <property type="entry name" value="Starch-binding domain-like"/>
    <property type="match status" value="1"/>
</dbReference>
<gene>
    <name evidence="11" type="primary">pulA</name>
    <name evidence="11" type="ORF">DHL47_10770</name>
</gene>
<evidence type="ECO:0000313" key="12">
    <source>
        <dbReference type="Proteomes" id="UP001519349"/>
    </source>
</evidence>
<dbReference type="NCBIfam" id="TIGR02104">
    <property type="entry name" value="pulA_typeI"/>
    <property type="match status" value="1"/>
</dbReference>
<comment type="catalytic activity">
    <reaction evidence="6">
        <text>Hydrolysis of (1-&gt;6)-alpha-D-glucosidic linkages in pullulan, amylopectin and glycogen, and in the alpha- and beta-limit dextrins of amylopectin and glycogen.</text>
        <dbReference type="EC" id="3.2.1.41"/>
    </reaction>
</comment>
<dbReference type="EMBL" id="QFAY01000024">
    <property type="protein sequence ID" value="MBP2621787.1"/>
    <property type="molecule type" value="Genomic_DNA"/>
</dbReference>
<protein>
    <recommendedName>
        <fullName evidence="7">pullulanase</fullName>
        <ecNumber evidence="7">3.2.1.41</ecNumber>
    </recommendedName>
    <alternativeName>
        <fullName evidence="8">Alpha-dextrin endo-1,6-alpha-glucosidase</fullName>
    </alternativeName>
    <alternativeName>
        <fullName evidence="9">Pullulan 6-glucanohydrolase</fullName>
    </alternativeName>
</protein>
<keyword evidence="3" id="KW-0378">Hydrolase</keyword>
<dbReference type="InterPro" id="IPR006047">
    <property type="entry name" value="GH13_cat_dom"/>
</dbReference>
<proteinExistence type="inferred from homology"/>
<organism evidence="11 12">
    <name type="scientific">Streptococcus panodentis</name>
    <dbReference type="NCBI Taxonomy" id="1581472"/>
    <lineage>
        <taxon>Bacteria</taxon>
        <taxon>Bacillati</taxon>
        <taxon>Bacillota</taxon>
        <taxon>Bacilli</taxon>
        <taxon>Lactobacillales</taxon>
        <taxon>Streptococcaceae</taxon>
        <taxon>Streptococcus</taxon>
    </lineage>
</organism>
<dbReference type="EC" id="3.2.1.41" evidence="7"/>
<dbReference type="SUPFAM" id="SSF81296">
    <property type="entry name" value="E set domains"/>
    <property type="match status" value="1"/>
</dbReference>
<dbReference type="CDD" id="cd02860">
    <property type="entry name" value="E_set_Pullulanase"/>
    <property type="match status" value="1"/>
</dbReference>
<dbReference type="RefSeq" id="WP_209551854.1">
    <property type="nucleotide sequence ID" value="NZ_QFAY01000024.1"/>
</dbReference>
<evidence type="ECO:0000256" key="5">
    <source>
        <dbReference type="ARBA" id="ARBA00023295"/>
    </source>
</evidence>
<keyword evidence="2" id="KW-0732">Signal</keyword>
<dbReference type="InterPro" id="IPR011840">
    <property type="entry name" value="PulA_typeI"/>
</dbReference>
<comment type="similarity">
    <text evidence="1">Belongs to the glycosyl hydrolase 13 family.</text>
</comment>
<evidence type="ECO:0000256" key="1">
    <source>
        <dbReference type="ARBA" id="ARBA00008061"/>
    </source>
</evidence>
<dbReference type="InterPro" id="IPR005323">
    <property type="entry name" value="CBM41_pullulanase"/>
</dbReference>
<evidence type="ECO:0000256" key="2">
    <source>
        <dbReference type="ARBA" id="ARBA00022729"/>
    </source>
</evidence>
<dbReference type="Gene3D" id="2.60.40.1110">
    <property type="match status" value="1"/>
</dbReference>
<dbReference type="InterPro" id="IPR014756">
    <property type="entry name" value="Ig_E-set"/>
</dbReference>
<keyword evidence="4" id="KW-0106">Calcium</keyword>
<accession>A0ABS5AYX7</accession>
<dbReference type="InterPro" id="IPR017853">
    <property type="entry name" value="GH"/>
</dbReference>
<evidence type="ECO:0000256" key="8">
    <source>
        <dbReference type="ARBA" id="ARBA00029618"/>
    </source>
</evidence>
<sequence>MLDYKVLVHYHNPKGDYFSYDMWQWQMNKWGQESSFSKLDYFGIQGELSFQTWDPLDHAHVIIKRSDWSSQSCDYRIDLLPPHLRTEVWLIEGDHQVYYSLQAATTSHQYSRRRPHNFDMALRPDYFDECWGYQGWLGHRQTGESHTFKLWAPTAKKVELVIYQSAGNEAPVYQTFPMEKGTVYSQNHADNTIGVWTAELTEDLAGKAYQYHVSFEYRNFYSRDPYTIATSPDGKRSAILTAEERQVPGFHVRQGREAVWRLDNPNQAVIYEMHIRDFSKSESSGVAGRLSGTFLGACQTGTENHLGQPTGFDYVRKLGVNVVQLQPISDRHKDYDQTGQVTYNWGYDPQNYNAPETSFSSNPADPAQAIRDLKTMIQAYHDAGISVTLDVVYNHIYSTYDSAFQATVPDYYYRMNANGSFQNGTGVGSETASEHEMFRKFMIDSLLYWVREFNIDGFRFDLMGIHDVETMNAIRQAMDEVDPRILLYGEGWDMGTGLMPEDKAKKDNAYQMPRIAFFNDTERDAVKGAEVYGGLKAGFVSGQATEDIVAKSILGSSELGSYLLPQQVLNYVEAHDNFNLHDLLADLHPDDDELTRTKRIELATAMNLLMQGMAFMELGQEFSRSKLLGTGAEGQILASDRERAMNSYNAPDAVNQVNWDLISQHQDSIDYIKDIIHLKKTAKEFSYQTYEDIYKHVFVKSAEQGSGLIIFEIKDEQHYEIIFNASGLPYYLANDADRLRLVAGNSRHKKPFYVENLTATVFQVLDAEKT</sequence>
<evidence type="ECO:0000256" key="3">
    <source>
        <dbReference type="ARBA" id="ARBA00022801"/>
    </source>
</evidence>
<dbReference type="Pfam" id="PF03714">
    <property type="entry name" value="PUD"/>
    <property type="match status" value="1"/>
</dbReference>
<feature type="domain" description="Glycosyl hydrolase family 13 catalytic" evidence="10">
    <location>
        <begin position="272"/>
        <end position="643"/>
    </location>
</feature>
<evidence type="ECO:0000256" key="9">
    <source>
        <dbReference type="ARBA" id="ARBA00031076"/>
    </source>
</evidence>
<dbReference type="PANTHER" id="PTHR43002">
    <property type="entry name" value="GLYCOGEN DEBRANCHING ENZYME"/>
    <property type="match status" value="1"/>
</dbReference>
<dbReference type="InterPro" id="IPR004193">
    <property type="entry name" value="Glyco_hydro_13_N"/>
</dbReference>
<dbReference type="InterPro" id="IPR013784">
    <property type="entry name" value="Carb-bd-like_fold"/>
</dbReference>
<evidence type="ECO:0000256" key="7">
    <source>
        <dbReference type="ARBA" id="ARBA00024062"/>
    </source>
</evidence>
<keyword evidence="5" id="KW-0326">Glycosidase</keyword>
<dbReference type="Pfam" id="PF02922">
    <property type="entry name" value="CBM_48"/>
    <property type="match status" value="1"/>
</dbReference>
<dbReference type="Pfam" id="PF00128">
    <property type="entry name" value="Alpha-amylase"/>
    <property type="match status" value="1"/>
</dbReference>
<evidence type="ECO:0000256" key="6">
    <source>
        <dbReference type="ARBA" id="ARBA00023965"/>
    </source>
</evidence>
<keyword evidence="12" id="KW-1185">Reference proteome</keyword>
<dbReference type="SMART" id="SM00642">
    <property type="entry name" value="Aamy"/>
    <property type="match status" value="1"/>
</dbReference>
<dbReference type="CDD" id="cd11341">
    <property type="entry name" value="AmyAc_Pullulanase_LD-like"/>
    <property type="match status" value="1"/>
</dbReference>
<name>A0ABS5AYX7_9STRE</name>